<dbReference type="PROSITE" id="PS50975">
    <property type="entry name" value="ATP_GRASP"/>
    <property type="match status" value="1"/>
</dbReference>
<dbReference type="InterPro" id="IPR024710">
    <property type="entry name" value="MfnD"/>
</dbReference>
<organism evidence="3 4">
    <name type="scientific">Methylomonas rivi</name>
    <dbReference type="NCBI Taxonomy" id="2952226"/>
    <lineage>
        <taxon>Bacteria</taxon>
        <taxon>Pseudomonadati</taxon>
        <taxon>Pseudomonadota</taxon>
        <taxon>Gammaproteobacteria</taxon>
        <taxon>Methylococcales</taxon>
        <taxon>Methylococcaceae</taxon>
        <taxon>Methylomonas</taxon>
    </lineage>
</organism>
<keyword evidence="1" id="KW-0067">ATP-binding</keyword>
<reference evidence="3 4" key="1">
    <citation type="submission" date="2022-07" db="EMBL/GenBank/DDBJ databases">
        <title>Methylomonas rivi sp. nov., Methylomonas rosea sp. nov., Methylomonas aureus sp. nov. and Methylomonas subterranea sp. nov., four novel methanotrophs isolated from a freshwater creek and the deep terrestrial subsurface.</title>
        <authorList>
            <person name="Abin C."/>
            <person name="Sankaranarayanan K."/>
            <person name="Garner C."/>
            <person name="Sindelar R."/>
            <person name="Kotary K."/>
            <person name="Garner R."/>
            <person name="Barclay S."/>
            <person name="Lawson P."/>
            <person name="Krumholz L."/>
        </authorList>
    </citation>
    <scope>NUCLEOTIDE SEQUENCE [LARGE SCALE GENOMIC DNA]</scope>
    <source>
        <strain evidence="3 4">WSC-6</strain>
    </source>
</reference>
<dbReference type="EMBL" id="JANIBK010000034">
    <property type="protein sequence ID" value="MCQ8128544.1"/>
    <property type="molecule type" value="Genomic_DNA"/>
</dbReference>
<proteinExistence type="predicted"/>
<protein>
    <submittedName>
        <fullName evidence="3">ATP-grasp domain-containing protein</fullName>
    </submittedName>
</protein>
<evidence type="ECO:0000313" key="4">
    <source>
        <dbReference type="Proteomes" id="UP001524586"/>
    </source>
</evidence>
<name>A0ABT1U3X2_9GAMM</name>
<dbReference type="Pfam" id="PF18301">
    <property type="entry name" value="preATP-grasp_3"/>
    <property type="match status" value="1"/>
</dbReference>
<evidence type="ECO:0000313" key="3">
    <source>
        <dbReference type="EMBL" id="MCQ8128544.1"/>
    </source>
</evidence>
<dbReference type="Gene3D" id="3.30.470.20">
    <property type="entry name" value="ATP-grasp fold, B domain"/>
    <property type="match status" value="1"/>
</dbReference>
<dbReference type="SUPFAM" id="SSF56059">
    <property type="entry name" value="Glutathione synthetase ATP-binding domain-like"/>
    <property type="match status" value="1"/>
</dbReference>
<dbReference type="Gene3D" id="2.30.36.100">
    <property type="match status" value="1"/>
</dbReference>
<dbReference type="Proteomes" id="UP001524586">
    <property type="component" value="Unassembled WGS sequence"/>
</dbReference>
<dbReference type="Gene3D" id="3.40.50.11770">
    <property type="match status" value="1"/>
</dbReference>
<dbReference type="InterPro" id="IPR003806">
    <property type="entry name" value="ATP-grasp_PylC-type"/>
</dbReference>
<evidence type="ECO:0000259" key="2">
    <source>
        <dbReference type="PROSITE" id="PS50975"/>
    </source>
</evidence>
<comment type="caution">
    <text evidence="3">The sequence shown here is derived from an EMBL/GenBank/DDBJ whole genome shotgun (WGS) entry which is preliminary data.</text>
</comment>
<evidence type="ECO:0000256" key="1">
    <source>
        <dbReference type="PROSITE-ProRule" id="PRU00409"/>
    </source>
</evidence>
<sequence>MKILVFEYITGGGLAGQALPVSLLAEGRMMLQALLDDLKSLPNLPVLLPLDDRCRNVSLPRNTEVVPVAQTDDIQQILTDLIPQAGLVWLIAPESDGILEGLARLVTAQQKILLLSQPETLAICANKLSTYRCLLANGIPAVETLSLAGLHQAPFPACVIKPIDGVGCEGSLIVDDPAYYPAAIKNLLHHESLLVQPLQVGQVLSLSCLFKQGRGWLLCCNRQLVEVRQNRFSLRACLVNADHPQLALYQELVDRVAVAMPGLWGYIGIDIIDTPQQGPLILEINPRLTTSYAGIRRATGINVVEQVLRLLDGDPYLCFSDNQSVQVDIH</sequence>
<dbReference type="Pfam" id="PF02655">
    <property type="entry name" value="ATP-grasp_3"/>
    <property type="match status" value="1"/>
</dbReference>
<dbReference type="RefSeq" id="WP_256614934.1">
    <property type="nucleotide sequence ID" value="NZ_JANIBK010000034.1"/>
</dbReference>
<dbReference type="InterPro" id="IPR011761">
    <property type="entry name" value="ATP-grasp"/>
</dbReference>
<keyword evidence="1" id="KW-0547">Nucleotide-binding</keyword>
<dbReference type="PIRSF" id="PIRSF016766">
    <property type="entry name" value="UCP016766_ATPgrasp"/>
    <property type="match status" value="1"/>
</dbReference>
<keyword evidence="4" id="KW-1185">Reference proteome</keyword>
<dbReference type="InterPro" id="IPR040803">
    <property type="entry name" value="MfnD_preATP-grasp"/>
</dbReference>
<accession>A0ABT1U3X2</accession>
<gene>
    <name evidence="3" type="ORF">NP596_08730</name>
</gene>
<feature type="domain" description="ATP-grasp" evidence="2">
    <location>
        <begin position="131"/>
        <end position="312"/>
    </location>
</feature>